<sequence>MTSDPAIPALEPRGEGHCFVIYGDACAGEPGGRHEANFERVNSVVRRFSPAPEFIIFPGDEIIGLTRDEAALRAQWRHWFEVEMAWLDRDRIPMFHTTANHTTYDPMSERVFAEVMAHLPRNGPPGQEGLSYFVRRGDLLMVFVHTLWSGLGGEGHVETAWLDATLADHADARHKLVIGHHPVFPVNGFEGPFQREIGPPHAEAFWRILVRHEVVAYLCSHILAFDVQVHQGVLQVTTAGAGTAHRMPEGVEYLHALQAALDDRGFRFRAVDDSGTLREALSWPPILPPVVWWQEMTAGPVADTRIADGPLDASVRCWRICGHASGGAARAQTLVEGSAGDDAVPPLWIGLAGPDQRLLVVLGSAPGRSPHTWYGPPLPPGQPFDIQIALHGAMGPGGLLWRWDEAAPWTSLRGASAQGLERVAPVTAWTVGHTAVSAADRPFLGSELRVWTAHAPQGEI</sequence>
<keyword evidence="2" id="KW-1185">Reference proteome</keyword>
<evidence type="ECO:0008006" key="3">
    <source>
        <dbReference type="Google" id="ProtNLM"/>
    </source>
</evidence>
<dbReference type="AlphaFoldDB" id="A0A8G2F4S5"/>
<reference evidence="1 2" key="1">
    <citation type="submission" date="2016-10" db="EMBL/GenBank/DDBJ databases">
        <authorList>
            <person name="Varghese N."/>
            <person name="Submissions S."/>
        </authorList>
    </citation>
    <scope>NUCLEOTIDE SEQUENCE [LARGE SCALE GENOMIC DNA]</scope>
    <source>
        <strain evidence="1 2">DSM 18839</strain>
    </source>
</reference>
<name>A0A8G2F4S5_9PROT</name>
<dbReference type="InterPro" id="IPR029052">
    <property type="entry name" value="Metallo-depent_PP-like"/>
</dbReference>
<dbReference type="OrthoDB" id="8011223at2"/>
<dbReference type="Proteomes" id="UP000198615">
    <property type="component" value="Unassembled WGS sequence"/>
</dbReference>
<evidence type="ECO:0000313" key="1">
    <source>
        <dbReference type="EMBL" id="SDG28344.1"/>
    </source>
</evidence>
<organism evidence="1 2">
    <name type="scientific">Thalassobaculum litoreum DSM 18839</name>
    <dbReference type="NCBI Taxonomy" id="1123362"/>
    <lineage>
        <taxon>Bacteria</taxon>
        <taxon>Pseudomonadati</taxon>
        <taxon>Pseudomonadota</taxon>
        <taxon>Alphaproteobacteria</taxon>
        <taxon>Rhodospirillales</taxon>
        <taxon>Thalassobaculaceae</taxon>
        <taxon>Thalassobaculum</taxon>
    </lineage>
</organism>
<dbReference type="EMBL" id="FNBW01000013">
    <property type="protein sequence ID" value="SDG28344.1"/>
    <property type="molecule type" value="Genomic_DNA"/>
</dbReference>
<dbReference type="SUPFAM" id="SSF56300">
    <property type="entry name" value="Metallo-dependent phosphatases"/>
    <property type="match status" value="1"/>
</dbReference>
<dbReference type="Gene3D" id="3.60.21.10">
    <property type="match status" value="1"/>
</dbReference>
<evidence type="ECO:0000313" key="2">
    <source>
        <dbReference type="Proteomes" id="UP000198615"/>
    </source>
</evidence>
<proteinExistence type="predicted"/>
<accession>A0A8G2F4S5</accession>
<dbReference type="RefSeq" id="WP_093152958.1">
    <property type="nucleotide sequence ID" value="NZ_FNBW01000013.1"/>
</dbReference>
<comment type="caution">
    <text evidence="1">The sequence shown here is derived from an EMBL/GenBank/DDBJ whole genome shotgun (WGS) entry which is preliminary data.</text>
</comment>
<protein>
    <recommendedName>
        <fullName evidence="3">Calcineurin-like phosphoesterase domain-containing protein</fullName>
    </recommendedName>
</protein>
<gene>
    <name evidence="1" type="ORF">SAMN05660686_03906</name>
</gene>